<feature type="signal peptide" evidence="3">
    <location>
        <begin position="1"/>
        <end position="45"/>
    </location>
</feature>
<feature type="domain" description="Purple acid phosphatase N-terminal" evidence="5">
    <location>
        <begin position="89"/>
        <end position="241"/>
    </location>
</feature>
<gene>
    <name evidence="6" type="ORF">EIG99_03320</name>
</gene>
<evidence type="ECO:0000259" key="5">
    <source>
        <dbReference type="Pfam" id="PF16656"/>
    </source>
</evidence>
<dbReference type="EMBL" id="RQTE01000061">
    <property type="protein sequence ID" value="RZI03500.1"/>
    <property type="molecule type" value="Genomic_DNA"/>
</dbReference>
<protein>
    <submittedName>
        <fullName evidence="6">Metallophosphoesterase family protein</fullName>
    </submittedName>
</protein>
<reference evidence="6 7" key="1">
    <citation type="submission" date="2018-11" db="EMBL/GenBank/DDBJ databases">
        <title>Genomic profiling of Staphylococcus species from a Poultry farm system in KwaZulu-Natal, South Africa.</title>
        <authorList>
            <person name="Amoako D.G."/>
            <person name="Somboro A.M."/>
            <person name="Abia A.L.K."/>
            <person name="Bester L.A."/>
            <person name="Essack S.Y."/>
        </authorList>
    </citation>
    <scope>NUCLEOTIDE SEQUENCE [LARGE SCALE GENOMIC DNA]</scope>
    <source>
        <strain evidence="6 7">SA11</strain>
    </source>
</reference>
<dbReference type="Pfam" id="PF00149">
    <property type="entry name" value="Metallophos"/>
    <property type="match status" value="1"/>
</dbReference>
<evidence type="ECO:0000259" key="4">
    <source>
        <dbReference type="Pfam" id="PF00149"/>
    </source>
</evidence>
<evidence type="ECO:0000313" key="6">
    <source>
        <dbReference type="EMBL" id="RZI03500.1"/>
    </source>
</evidence>
<organism evidence="6 7">
    <name type="scientific">Staphylococcus condimenti</name>
    <dbReference type="NCBI Taxonomy" id="70255"/>
    <lineage>
        <taxon>Bacteria</taxon>
        <taxon>Bacillati</taxon>
        <taxon>Bacillota</taxon>
        <taxon>Bacilli</taxon>
        <taxon>Bacillales</taxon>
        <taxon>Staphylococcaceae</taxon>
        <taxon>Staphylococcus</taxon>
    </lineage>
</organism>
<dbReference type="GO" id="GO:0046872">
    <property type="term" value="F:metal ion binding"/>
    <property type="evidence" value="ECO:0007669"/>
    <property type="project" value="InterPro"/>
</dbReference>
<feature type="domain" description="Calcineurin-like phosphoesterase" evidence="4">
    <location>
        <begin position="250"/>
        <end position="463"/>
    </location>
</feature>
<evidence type="ECO:0000313" key="7">
    <source>
        <dbReference type="Proteomes" id="UP000293854"/>
    </source>
</evidence>
<dbReference type="InterPro" id="IPR029052">
    <property type="entry name" value="Metallo-depent_PP-like"/>
</dbReference>
<dbReference type="Pfam" id="PF16656">
    <property type="entry name" value="Pur_ac_phosph_N"/>
    <property type="match status" value="1"/>
</dbReference>
<dbReference type="AlphaFoldDB" id="A0A4Q7CNW4"/>
<evidence type="ECO:0000256" key="1">
    <source>
        <dbReference type="ARBA" id="ARBA00022729"/>
    </source>
</evidence>
<evidence type="ECO:0000256" key="2">
    <source>
        <dbReference type="SAM" id="MobiDB-lite"/>
    </source>
</evidence>
<evidence type="ECO:0000256" key="3">
    <source>
        <dbReference type="SAM" id="SignalP"/>
    </source>
</evidence>
<dbReference type="SUPFAM" id="SSF56300">
    <property type="entry name" value="Metallo-dependent phosphatases"/>
    <property type="match status" value="1"/>
</dbReference>
<dbReference type="GO" id="GO:0003993">
    <property type="term" value="F:acid phosphatase activity"/>
    <property type="evidence" value="ECO:0007669"/>
    <property type="project" value="InterPro"/>
</dbReference>
<dbReference type="PANTHER" id="PTHR45867">
    <property type="entry name" value="PURPLE ACID PHOSPHATASE"/>
    <property type="match status" value="1"/>
</dbReference>
<proteinExistence type="predicted"/>
<accession>A0A4Q7CNW4</accession>
<dbReference type="InterPro" id="IPR008963">
    <property type="entry name" value="Purple_acid_Pase-like_N"/>
</dbReference>
<feature type="region of interest" description="Disordered" evidence="2">
    <location>
        <begin position="44"/>
        <end position="66"/>
    </location>
</feature>
<comment type="caution">
    <text evidence="6">The sequence shown here is derived from an EMBL/GenBank/DDBJ whole genome shotgun (WGS) entry which is preliminary data.</text>
</comment>
<feature type="chain" id="PRO_5020220049" evidence="3">
    <location>
        <begin position="46"/>
        <end position="627"/>
    </location>
</feature>
<name>A0A4Q7CNW4_9STAP</name>
<dbReference type="PANTHER" id="PTHR45867:SF3">
    <property type="entry name" value="ACID PHOSPHATASE TYPE 7"/>
    <property type="match status" value="1"/>
</dbReference>
<dbReference type="SUPFAM" id="SSF49363">
    <property type="entry name" value="Purple acid phosphatase, N-terminal domain"/>
    <property type="match status" value="1"/>
</dbReference>
<sequence length="627" mass="71150">MLPLLNHIYFGGRALKNIKMTKIVAGSMASLMLLLAAGTPQNAEADTNNQAASQQTQQNDQSQQATNKDGIKLMKEKPEVAPIPKKNTPNRIITNFNGNPQKEMGFNWYTTDKAEKPQVWVSTSKDMKDAKTFEAKAKQVDSQYIERDKTGHFIFADVEKNDEGEPVKDKNGKEKINGYYTDENVSGPEWTSGDQHGKASLKNEKEYVYKAQAKDLKPNTQYYYKVGSKNGEQSQVGQFKTGGSEKDPFKFVQYTDTQNAYWNEHVRNEAQFGANTIAEAIKTAGNPDFALHTGDFVENSQTEDEWNDIYDKSRPSFMSLPIAAAAGNHDEYPFNEDDKKLLDRFNRHVNVPKANNAVNGGSYYSFDYNNAHMVVANTNDNKKSKDNPDEKAIGKEQMKWIKEDIKKARKNGSKWIILNLHKPMYSKSYHALTDEDIKKVRKELTKEIDDLDVDLVLQGHDHVLARTKVLQHTSTKNSFVNAKIEDAKQVTGKDGVKYYDNPKGSVYVLPNTGGTKAYDDIYSRSLDHIKKIQPDLKWLTEKQRQEYNNLFAVGEQPQKTAAFNDSHENNRDSSDQNFSVYEVKGNKLIVKIYQLRGDISKGEPRSVKLIDQFGITKDDNKKDDNKK</sequence>
<dbReference type="InterPro" id="IPR004843">
    <property type="entry name" value="Calcineurin-like_PHP"/>
</dbReference>
<dbReference type="Proteomes" id="UP000293854">
    <property type="component" value="Unassembled WGS sequence"/>
</dbReference>
<keyword evidence="1 3" id="KW-0732">Signal</keyword>
<feature type="compositionally biased region" description="Basic and acidic residues" evidence="2">
    <location>
        <begin position="163"/>
        <end position="176"/>
    </location>
</feature>
<dbReference type="Gene3D" id="2.60.40.380">
    <property type="entry name" value="Purple acid phosphatase-like, N-terminal"/>
    <property type="match status" value="1"/>
</dbReference>
<dbReference type="Gene3D" id="3.60.21.10">
    <property type="match status" value="1"/>
</dbReference>
<dbReference type="InterPro" id="IPR015914">
    <property type="entry name" value="PAPs_N"/>
</dbReference>
<feature type="region of interest" description="Disordered" evidence="2">
    <location>
        <begin position="163"/>
        <end position="197"/>
    </location>
</feature>
<feature type="compositionally biased region" description="Low complexity" evidence="2">
    <location>
        <begin position="45"/>
        <end position="66"/>
    </location>
</feature>